<keyword evidence="3" id="KW-1185">Reference proteome</keyword>
<accession>A0ABD1W0F2</accession>
<name>A0ABD1W0F2_9LAMI</name>
<dbReference type="AlphaFoldDB" id="A0ABD1W0F2"/>
<dbReference type="PANTHER" id="PTHR46691:SF1">
    <property type="entry name" value="AT-RICH INTERACTIVE DOMAIN-CONTAINING PROTEIN 2"/>
    <property type="match status" value="1"/>
</dbReference>
<sequence>MLKFLIFCFVGISTFQATGTIEVKFDCGYLISVKFGEEILSGVLYHPGNLGSSVAMQYGNAVIPYTPQLHDQNRKRRRRRRRWWWWERDPGRPKPNRRAIASSLQKSILCLNLSIQIVRGSSQR</sequence>
<gene>
    <name evidence="2" type="ORF">Adt_04127</name>
</gene>
<keyword evidence="1" id="KW-0732">Signal</keyword>
<organism evidence="2 3">
    <name type="scientific">Abeliophyllum distichum</name>
    <dbReference type="NCBI Taxonomy" id="126358"/>
    <lineage>
        <taxon>Eukaryota</taxon>
        <taxon>Viridiplantae</taxon>
        <taxon>Streptophyta</taxon>
        <taxon>Embryophyta</taxon>
        <taxon>Tracheophyta</taxon>
        <taxon>Spermatophyta</taxon>
        <taxon>Magnoliopsida</taxon>
        <taxon>eudicotyledons</taxon>
        <taxon>Gunneridae</taxon>
        <taxon>Pentapetalae</taxon>
        <taxon>asterids</taxon>
        <taxon>lamiids</taxon>
        <taxon>Lamiales</taxon>
        <taxon>Oleaceae</taxon>
        <taxon>Forsythieae</taxon>
        <taxon>Abeliophyllum</taxon>
    </lineage>
</organism>
<proteinExistence type="predicted"/>
<dbReference type="PANTHER" id="PTHR46691">
    <property type="entry name" value="HIGH MOBILITY GROUP B PROTEIN 9"/>
    <property type="match status" value="1"/>
</dbReference>
<protein>
    <submittedName>
        <fullName evidence="2">High mobility group B protein 9</fullName>
    </submittedName>
</protein>
<comment type="caution">
    <text evidence="2">The sequence shown here is derived from an EMBL/GenBank/DDBJ whole genome shotgun (WGS) entry which is preliminary data.</text>
</comment>
<feature type="chain" id="PRO_5044752718" evidence="1">
    <location>
        <begin position="21"/>
        <end position="124"/>
    </location>
</feature>
<evidence type="ECO:0000313" key="3">
    <source>
        <dbReference type="Proteomes" id="UP001604336"/>
    </source>
</evidence>
<feature type="signal peptide" evidence="1">
    <location>
        <begin position="1"/>
        <end position="20"/>
    </location>
</feature>
<evidence type="ECO:0000256" key="1">
    <source>
        <dbReference type="SAM" id="SignalP"/>
    </source>
</evidence>
<dbReference type="EMBL" id="JBFOLK010000001">
    <property type="protein sequence ID" value="KAL2543149.1"/>
    <property type="molecule type" value="Genomic_DNA"/>
</dbReference>
<dbReference type="Proteomes" id="UP001604336">
    <property type="component" value="Unassembled WGS sequence"/>
</dbReference>
<evidence type="ECO:0000313" key="2">
    <source>
        <dbReference type="EMBL" id="KAL2543149.1"/>
    </source>
</evidence>
<reference evidence="3" key="1">
    <citation type="submission" date="2024-07" db="EMBL/GenBank/DDBJ databases">
        <title>Two chromosome-level genome assemblies of Korean endemic species Abeliophyllum distichum and Forsythia ovata (Oleaceae).</title>
        <authorList>
            <person name="Jang H."/>
        </authorList>
    </citation>
    <scope>NUCLEOTIDE SEQUENCE [LARGE SCALE GENOMIC DNA]</scope>
</reference>